<dbReference type="Gene3D" id="1.20.1280.50">
    <property type="match status" value="1"/>
</dbReference>
<dbReference type="InterPro" id="IPR045464">
    <property type="entry name" value="Hrt3/FBXO9_C"/>
</dbReference>
<dbReference type="InterPro" id="IPR001810">
    <property type="entry name" value="F-box_dom"/>
</dbReference>
<evidence type="ECO:0000313" key="3">
    <source>
        <dbReference type="EMBL" id="KIM53747.1"/>
    </source>
</evidence>
<evidence type="ECO:0000259" key="2">
    <source>
        <dbReference type="PROSITE" id="PS50181"/>
    </source>
</evidence>
<reference evidence="3 4" key="1">
    <citation type="submission" date="2014-04" db="EMBL/GenBank/DDBJ databases">
        <authorList>
            <consortium name="DOE Joint Genome Institute"/>
            <person name="Kuo A."/>
            <person name="Kohler A."/>
            <person name="Nagy L.G."/>
            <person name="Floudas D."/>
            <person name="Copeland A."/>
            <person name="Barry K.W."/>
            <person name="Cichocki N."/>
            <person name="Veneault-Fourrey C."/>
            <person name="LaButti K."/>
            <person name="Lindquist E.A."/>
            <person name="Lipzen A."/>
            <person name="Lundell T."/>
            <person name="Morin E."/>
            <person name="Murat C."/>
            <person name="Sun H."/>
            <person name="Tunlid A."/>
            <person name="Henrissat B."/>
            <person name="Grigoriev I.V."/>
            <person name="Hibbett D.S."/>
            <person name="Martin F."/>
            <person name="Nordberg H.P."/>
            <person name="Cantor M.N."/>
            <person name="Hua S.X."/>
        </authorList>
    </citation>
    <scope>NUCLEOTIDE SEQUENCE [LARGE SCALE GENOMIC DNA]</scope>
    <source>
        <strain evidence="3 4">Foug A</strain>
    </source>
</reference>
<dbReference type="GO" id="GO:0005737">
    <property type="term" value="C:cytoplasm"/>
    <property type="evidence" value="ECO:0007669"/>
    <property type="project" value="TreeGrafter"/>
</dbReference>
<dbReference type="OrthoDB" id="2117972at2759"/>
<sequence length="334" mass="37978">GEAQLGHPLARAVKIYRSEVRHHQAGLLDDALQLYRQAFHLEPNVDRAYSSEKQQLQRLTTSGVLTNVIADFPSNLTFASDNKHEGATLSSIPDELLLRILRSLDTTTIERFATVCRKACHYLVSTHCVTRDSVYLAYKLPQIPDVDSIGAIVNSYAANYRQIYIEYLRLRLDGLYIAVCYCTYAIPLFIFQTSSDALQPVSNCREENIHLITYYRHLHFFTDGAVLSLLTNEDLSPQNIILMLKPSLRMKDFHVGRWQLDGSAVQISNLVRTFALSLPFSSRSLSLPFQMALTLHFKPLGRWNKLEIILYEAADAEGEAVPFALNYGPFWFSR</sequence>
<evidence type="ECO:0000256" key="1">
    <source>
        <dbReference type="ARBA" id="ARBA00022786"/>
    </source>
</evidence>
<dbReference type="Proteomes" id="UP000053989">
    <property type="component" value="Unassembled WGS sequence"/>
</dbReference>
<dbReference type="FunCoup" id="A0A0C2ZMA4">
    <property type="interactions" value="82"/>
</dbReference>
<reference evidence="4" key="2">
    <citation type="submission" date="2015-01" db="EMBL/GenBank/DDBJ databases">
        <title>Evolutionary Origins and Diversification of the Mycorrhizal Mutualists.</title>
        <authorList>
            <consortium name="DOE Joint Genome Institute"/>
            <consortium name="Mycorrhizal Genomics Consortium"/>
            <person name="Kohler A."/>
            <person name="Kuo A."/>
            <person name="Nagy L.G."/>
            <person name="Floudas D."/>
            <person name="Copeland A."/>
            <person name="Barry K.W."/>
            <person name="Cichocki N."/>
            <person name="Veneault-Fourrey C."/>
            <person name="LaButti K."/>
            <person name="Lindquist E.A."/>
            <person name="Lipzen A."/>
            <person name="Lundell T."/>
            <person name="Morin E."/>
            <person name="Murat C."/>
            <person name="Riley R."/>
            <person name="Ohm R."/>
            <person name="Sun H."/>
            <person name="Tunlid A."/>
            <person name="Henrissat B."/>
            <person name="Grigoriev I.V."/>
            <person name="Hibbett D.S."/>
            <person name="Martin F."/>
        </authorList>
    </citation>
    <scope>NUCLEOTIDE SEQUENCE [LARGE SCALE GENOMIC DNA]</scope>
    <source>
        <strain evidence="4">Foug A</strain>
    </source>
</reference>
<evidence type="ECO:0000313" key="4">
    <source>
        <dbReference type="Proteomes" id="UP000053989"/>
    </source>
</evidence>
<dbReference type="PANTHER" id="PTHR12874">
    <property type="entry name" value="F-BOX ONLY PROTEIN 48-RELATED"/>
    <property type="match status" value="1"/>
</dbReference>
<organism evidence="3 4">
    <name type="scientific">Scleroderma citrinum Foug A</name>
    <dbReference type="NCBI Taxonomy" id="1036808"/>
    <lineage>
        <taxon>Eukaryota</taxon>
        <taxon>Fungi</taxon>
        <taxon>Dikarya</taxon>
        <taxon>Basidiomycota</taxon>
        <taxon>Agaricomycotina</taxon>
        <taxon>Agaricomycetes</taxon>
        <taxon>Agaricomycetidae</taxon>
        <taxon>Boletales</taxon>
        <taxon>Sclerodermatineae</taxon>
        <taxon>Sclerodermataceae</taxon>
        <taxon>Scleroderma</taxon>
    </lineage>
</organism>
<keyword evidence="1" id="KW-0833">Ubl conjugation pathway</keyword>
<name>A0A0C2ZMA4_9AGAM</name>
<feature type="non-terminal residue" evidence="3">
    <location>
        <position position="334"/>
    </location>
</feature>
<feature type="domain" description="F-box" evidence="2">
    <location>
        <begin position="86"/>
        <end position="138"/>
    </location>
</feature>
<protein>
    <recommendedName>
        <fullName evidence="2">F-box domain-containing protein</fullName>
    </recommendedName>
</protein>
<proteinExistence type="predicted"/>
<dbReference type="Pfam" id="PF00646">
    <property type="entry name" value="F-box"/>
    <property type="match status" value="1"/>
</dbReference>
<dbReference type="InParanoid" id="A0A0C2ZMA4"/>
<dbReference type="PROSITE" id="PS50181">
    <property type="entry name" value="FBOX"/>
    <property type="match status" value="1"/>
</dbReference>
<dbReference type="GO" id="GO:0019005">
    <property type="term" value="C:SCF ubiquitin ligase complex"/>
    <property type="evidence" value="ECO:0007669"/>
    <property type="project" value="TreeGrafter"/>
</dbReference>
<dbReference type="GO" id="GO:0031146">
    <property type="term" value="P:SCF-dependent proteasomal ubiquitin-dependent protein catabolic process"/>
    <property type="evidence" value="ECO:0007669"/>
    <property type="project" value="TreeGrafter"/>
</dbReference>
<dbReference type="PANTHER" id="PTHR12874:SF9">
    <property type="entry name" value="F-BOX ONLY PROTEIN 48"/>
    <property type="match status" value="1"/>
</dbReference>
<keyword evidence="4" id="KW-1185">Reference proteome</keyword>
<dbReference type="AlphaFoldDB" id="A0A0C2ZMA4"/>
<dbReference type="STRING" id="1036808.A0A0C2ZMA4"/>
<dbReference type="SUPFAM" id="SSF81383">
    <property type="entry name" value="F-box domain"/>
    <property type="match status" value="1"/>
</dbReference>
<dbReference type="EMBL" id="KN822172">
    <property type="protein sequence ID" value="KIM53747.1"/>
    <property type="molecule type" value="Genomic_DNA"/>
</dbReference>
<accession>A0A0C2ZMA4</accession>
<dbReference type="InterPro" id="IPR036047">
    <property type="entry name" value="F-box-like_dom_sf"/>
</dbReference>
<feature type="non-terminal residue" evidence="3">
    <location>
        <position position="1"/>
    </location>
</feature>
<gene>
    <name evidence="3" type="ORF">SCLCIDRAFT_94688</name>
</gene>
<dbReference type="Pfam" id="PF19270">
    <property type="entry name" value="FBO_C"/>
    <property type="match status" value="1"/>
</dbReference>
<dbReference type="HOGENOM" id="CLU_017706_2_0_1"/>